<organism evidence="1 2">
    <name type="scientific">Flaviramulus aquimarinus</name>
    <dbReference type="NCBI Taxonomy" id="1170456"/>
    <lineage>
        <taxon>Bacteria</taxon>
        <taxon>Pseudomonadati</taxon>
        <taxon>Bacteroidota</taxon>
        <taxon>Flavobacteriia</taxon>
        <taxon>Flavobacteriales</taxon>
        <taxon>Flavobacteriaceae</taxon>
        <taxon>Flaviramulus</taxon>
    </lineage>
</organism>
<dbReference type="InterPro" id="IPR011250">
    <property type="entry name" value="OMP/PagP_B-barrel"/>
</dbReference>
<sequence>MKHFFLFFLVVIIFNSESYSQSKIDKAEDSLKESKKSKSRSYKSRYNNSGSNDDSKNNFLTEVIGEFFVKAFLYSAYSVAIESPFEMKHRGSHAVLTKHPYKSGNTGNYTYEWNADSEVFTTSISNRLIFETNRLYGNHLNINTRFLQRVGLEIDYLQLWEVNPNFGNNALAIYTALVKYHRVRTERFNAWWGLGASYIDGNVDELGFTYGLGVELFFVKPFSLESNFNQTLINSNSINKFNALLNYHRKQYKFSGGYEHLKIGDIGFSTFSLGVGVVF</sequence>
<gene>
    <name evidence="1" type="ORF">GCM10023311_11160</name>
</gene>
<proteinExistence type="predicted"/>
<dbReference type="EMBL" id="BAABJH010000001">
    <property type="protein sequence ID" value="GAA4888953.1"/>
    <property type="molecule type" value="Genomic_DNA"/>
</dbReference>
<evidence type="ECO:0008006" key="3">
    <source>
        <dbReference type="Google" id="ProtNLM"/>
    </source>
</evidence>
<accession>A0ABP9EWA1</accession>
<dbReference type="Proteomes" id="UP001500433">
    <property type="component" value="Unassembled WGS sequence"/>
</dbReference>
<comment type="caution">
    <text evidence="1">The sequence shown here is derived from an EMBL/GenBank/DDBJ whole genome shotgun (WGS) entry which is preliminary data.</text>
</comment>
<dbReference type="SUPFAM" id="SSF56925">
    <property type="entry name" value="OMPA-like"/>
    <property type="match status" value="1"/>
</dbReference>
<dbReference type="RefSeq" id="WP_345273051.1">
    <property type="nucleotide sequence ID" value="NZ_BAABJH010000001.1"/>
</dbReference>
<evidence type="ECO:0000313" key="1">
    <source>
        <dbReference type="EMBL" id="GAA4888953.1"/>
    </source>
</evidence>
<name>A0ABP9EWA1_9FLAO</name>
<protein>
    <recommendedName>
        <fullName evidence="3">Transporter</fullName>
    </recommendedName>
</protein>
<evidence type="ECO:0000313" key="2">
    <source>
        <dbReference type="Proteomes" id="UP001500433"/>
    </source>
</evidence>
<reference evidence="2" key="1">
    <citation type="journal article" date="2019" name="Int. J. Syst. Evol. Microbiol.">
        <title>The Global Catalogue of Microorganisms (GCM) 10K type strain sequencing project: providing services to taxonomists for standard genome sequencing and annotation.</title>
        <authorList>
            <consortium name="The Broad Institute Genomics Platform"/>
            <consortium name="The Broad Institute Genome Sequencing Center for Infectious Disease"/>
            <person name="Wu L."/>
            <person name="Ma J."/>
        </authorList>
    </citation>
    <scope>NUCLEOTIDE SEQUENCE [LARGE SCALE GENOMIC DNA]</scope>
    <source>
        <strain evidence="2">JCM 18274</strain>
    </source>
</reference>
<keyword evidence="2" id="KW-1185">Reference proteome</keyword>